<dbReference type="Gene3D" id="3.30.70.1520">
    <property type="entry name" value="Heterotetrameric sarcosine oxidase"/>
    <property type="match status" value="1"/>
</dbReference>
<dbReference type="Pfam" id="PF04268">
    <property type="entry name" value="SoxG"/>
    <property type="match status" value="1"/>
</dbReference>
<gene>
    <name evidence="1" type="ORF">METZ01_LOCUS54048</name>
</gene>
<reference evidence="1" key="1">
    <citation type="submission" date="2018-05" db="EMBL/GenBank/DDBJ databases">
        <authorList>
            <person name="Lanie J.A."/>
            <person name="Ng W.-L."/>
            <person name="Kazmierczak K.M."/>
            <person name="Andrzejewski T.M."/>
            <person name="Davidsen T.M."/>
            <person name="Wayne K.J."/>
            <person name="Tettelin H."/>
            <person name="Glass J.I."/>
            <person name="Rusch D."/>
            <person name="Podicherti R."/>
            <person name="Tsui H.-C.T."/>
            <person name="Winkler M.E."/>
        </authorList>
    </citation>
    <scope>NUCLEOTIDE SEQUENCE</scope>
</reference>
<evidence type="ECO:0008006" key="2">
    <source>
        <dbReference type="Google" id="ProtNLM"/>
    </source>
</evidence>
<organism evidence="1">
    <name type="scientific">marine metagenome</name>
    <dbReference type="NCBI Taxonomy" id="408172"/>
    <lineage>
        <taxon>unclassified sequences</taxon>
        <taxon>metagenomes</taxon>
        <taxon>ecological metagenomes</taxon>
    </lineage>
</organism>
<dbReference type="EMBL" id="UINC01002879">
    <property type="protein sequence ID" value="SVA01194.1"/>
    <property type="molecule type" value="Genomic_DNA"/>
</dbReference>
<accession>A0A381SCH4</accession>
<dbReference type="InterPro" id="IPR007375">
    <property type="entry name" value="SoxG"/>
</dbReference>
<dbReference type="InterPro" id="IPR027266">
    <property type="entry name" value="TrmE/GcvT-like"/>
</dbReference>
<name>A0A381SCH4_9ZZZZ</name>
<proteinExistence type="predicted"/>
<sequence>MDVVQKDLQQVILRGKGDEQFAQIINKEISLLPPSDNLRVVNNDEFIFAKQSFDQWCLISLKEQSHKEILKLVSIINANEEMLASDYSYGQVYFEITGNNKNYYLNKLTHFDLRPKKFPVLTMAQTLVARIDCSIYHLQDKYVISCNSSFEDYFKDRFLDTISL</sequence>
<evidence type="ECO:0000313" key="1">
    <source>
        <dbReference type="EMBL" id="SVA01194.1"/>
    </source>
</evidence>
<dbReference type="AlphaFoldDB" id="A0A381SCH4"/>
<protein>
    <recommendedName>
        <fullName evidence="2">Sarcosine oxidase subunit gamma</fullName>
    </recommendedName>
</protein>
<dbReference type="Gene3D" id="3.30.1360.120">
    <property type="entry name" value="Probable tRNA modification gtpase trme, domain 1"/>
    <property type="match status" value="1"/>
</dbReference>